<sequence>MLSVMFIKSETKELKPFQKLSIPEACEITETVETQYQRTRKKAHADFFILDEEDQEVYAGTLSIGSGHARHVVDHIKKKLSSLKMDDIQEARKRSFLEQLEKEVPDHLKITDGSFSLEEETEDHVQTTQTPVLSTRNRRLIYGGGILSLLILSATCFSTVATSQDRAETIQDLQKQVKLEQKITETYERALLGDSEGALKRLSSIDEQSLTNEQKNVYMSLLIDQKKYEKAVQLQGDHPEVVESMISKKRDVNALKEFQQTFPSPNGAFDLAYHEQRWEDMMRQSGVEMTDKRYEMKAYGYLKLDKVKEAKEEAAHIQNQDLNQKIETYEKTKKEVEETKKQVEEEKKKDPKDEKKIQSLTDQQKKQEELLKNL</sequence>
<organism evidence="2 3">
    <name type="scientific">Priestia megaterium</name>
    <name type="common">Bacillus megaterium</name>
    <dbReference type="NCBI Taxonomy" id="1404"/>
    <lineage>
        <taxon>Bacteria</taxon>
        <taxon>Bacillati</taxon>
        <taxon>Bacillota</taxon>
        <taxon>Bacilli</taxon>
        <taxon>Bacillales</taxon>
        <taxon>Bacillaceae</taxon>
        <taxon>Priestia</taxon>
    </lineage>
</organism>
<feature type="region of interest" description="Disordered" evidence="1">
    <location>
        <begin position="335"/>
        <end position="374"/>
    </location>
</feature>
<evidence type="ECO:0000313" key="3">
    <source>
        <dbReference type="Proteomes" id="UP000501076"/>
    </source>
</evidence>
<dbReference type="RefSeq" id="WP_171779361.1">
    <property type="nucleotide sequence ID" value="NZ_CP045276.1"/>
</dbReference>
<evidence type="ECO:0000256" key="1">
    <source>
        <dbReference type="SAM" id="MobiDB-lite"/>
    </source>
</evidence>
<evidence type="ECO:0000313" key="2">
    <source>
        <dbReference type="EMBL" id="QJX81399.1"/>
    </source>
</evidence>
<protein>
    <submittedName>
        <fullName evidence="2">Uncharacterized protein</fullName>
    </submittedName>
</protein>
<accession>A0A6M6E8I3</accession>
<dbReference type="Proteomes" id="UP000501076">
    <property type="component" value="Plasmid pFDU301D"/>
</dbReference>
<proteinExistence type="predicted"/>
<name>A0A6M6E8I3_PRIMG</name>
<reference evidence="2 3" key="1">
    <citation type="submission" date="2019-10" db="EMBL/GenBank/DDBJ databases">
        <title>Complete genome sequences for adaption low water activity.</title>
        <authorList>
            <person name="Zhao L."/>
            <person name="Zhong J."/>
        </authorList>
    </citation>
    <scope>NUCLEOTIDE SEQUENCE [LARGE SCALE GENOMIC DNA]</scope>
    <source>
        <strain evidence="2 3">FDU301</strain>
        <plasmid evidence="3">pfdu301d</plasmid>
    </source>
</reference>
<geneLocation type="plasmid" evidence="3">
    <name>pfdu301d</name>
</geneLocation>
<dbReference type="EMBL" id="CP045276">
    <property type="protein sequence ID" value="QJX81399.1"/>
    <property type="molecule type" value="Genomic_DNA"/>
</dbReference>
<keyword evidence="2" id="KW-0614">Plasmid</keyword>
<gene>
    <name evidence="2" type="ORF">FDZ14_35450</name>
</gene>
<dbReference type="AlphaFoldDB" id="A0A6M6E8I3"/>